<dbReference type="CDD" id="cd03135">
    <property type="entry name" value="GATase1_DJ-1"/>
    <property type="match status" value="1"/>
</dbReference>
<dbReference type="Gene3D" id="3.40.50.880">
    <property type="match status" value="1"/>
</dbReference>
<name>A0AAV8V411_9RHOD</name>
<evidence type="ECO:0000313" key="4">
    <source>
        <dbReference type="Proteomes" id="UP001157974"/>
    </source>
</evidence>
<dbReference type="Proteomes" id="UP001157974">
    <property type="component" value="Unassembled WGS sequence"/>
</dbReference>
<dbReference type="EMBL" id="JAMWBK010000001">
    <property type="protein sequence ID" value="KAJ8908567.1"/>
    <property type="molecule type" value="Genomic_DNA"/>
</dbReference>
<dbReference type="PANTHER" id="PTHR48094">
    <property type="entry name" value="PROTEIN/NUCLEIC ACID DEGLYCASE DJ-1-RELATED"/>
    <property type="match status" value="1"/>
</dbReference>
<dbReference type="GO" id="GO:0005737">
    <property type="term" value="C:cytoplasm"/>
    <property type="evidence" value="ECO:0007669"/>
    <property type="project" value="TreeGrafter"/>
</dbReference>
<feature type="domain" description="DJ-1/PfpI" evidence="2">
    <location>
        <begin position="4"/>
        <end position="167"/>
    </location>
</feature>
<dbReference type="InterPro" id="IPR050325">
    <property type="entry name" value="Prot/Nucl_acid_deglycase"/>
</dbReference>
<dbReference type="NCBIfam" id="TIGR01383">
    <property type="entry name" value="not_thiJ"/>
    <property type="match status" value="1"/>
</dbReference>
<dbReference type="GO" id="GO:1903189">
    <property type="term" value="P:glyoxal metabolic process"/>
    <property type="evidence" value="ECO:0007669"/>
    <property type="project" value="TreeGrafter"/>
</dbReference>
<dbReference type="PANTHER" id="PTHR48094:SF12">
    <property type="entry name" value="PARKINSON DISEASE PROTEIN 7 HOMOLOG"/>
    <property type="match status" value="1"/>
</dbReference>
<evidence type="ECO:0000256" key="1">
    <source>
        <dbReference type="ARBA" id="ARBA00022737"/>
    </source>
</evidence>
<dbReference type="AlphaFoldDB" id="A0AAV8V411"/>
<dbReference type="InterPro" id="IPR006287">
    <property type="entry name" value="DJ-1"/>
</dbReference>
<dbReference type="SUPFAM" id="SSF52317">
    <property type="entry name" value="Class I glutamine amidotransferase-like"/>
    <property type="match status" value="1"/>
</dbReference>
<evidence type="ECO:0000259" key="2">
    <source>
        <dbReference type="Pfam" id="PF01965"/>
    </source>
</evidence>
<dbReference type="InterPro" id="IPR002818">
    <property type="entry name" value="DJ-1/PfpI"/>
</dbReference>
<evidence type="ECO:0000313" key="3">
    <source>
        <dbReference type="EMBL" id="KAJ8908567.1"/>
    </source>
</evidence>
<protein>
    <recommendedName>
        <fullName evidence="2">DJ-1/PfpI domain-containing protein</fullName>
    </recommendedName>
</protein>
<gene>
    <name evidence="3" type="ORF">NDN08_005272</name>
</gene>
<comment type="caution">
    <text evidence="3">The sequence shown here is derived from an EMBL/GenBank/DDBJ whole genome shotgun (WGS) entry which is preliminary data.</text>
</comment>
<dbReference type="InterPro" id="IPR029062">
    <property type="entry name" value="Class_I_gatase-like"/>
</dbReference>
<dbReference type="Pfam" id="PF01965">
    <property type="entry name" value="DJ-1_PfpI"/>
    <property type="match status" value="1"/>
</dbReference>
<dbReference type="FunFam" id="3.40.50.880:FF:000015">
    <property type="entry name" value="Protein DJ-1 homolog C"/>
    <property type="match status" value="1"/>
</dbReference>
<keyword evidence="4" id="KW-1185">Reference proteome</keyword>
<proteinExistence type="predicted"/>
<accession>A0AAV8V411</accession>
<keyword evidence="1" id="KW-0677">Repeat</keyword>
<organism evidence="3 4">
    <name type="scientific">Rhodosorus marinus</name>
    <dbReference type="NCBI Taxonomy" id="101924"/>
    <lineage>
        <taxon>Eukaryota</taxon>
        <taxon>Rhodophyta</taxon>
        <taxon>Stylonematophyceae</taxon>
        <taxon>Stylonematales</taxon>
        <taxon>Stylonemataceae</taxon>
        <taxon>Rhodosorus</taxon>
    </lineage>
</organism>
<sequence length="186" mass="19673">MPPSILIAVAEGSEEVEAVSTANALRRGECEVTFASVSNDKTVTCARKTKLVCDALLEEVAGKKFDFIALPGGVAGANNLANSKTLIKMLKDQQAREAWYGGICAAPALVFKPNDLFPISGTCYPSFQDKIEGALNVEDRVVVDELAKVITSQGPATAIPFGIKILEVLSGPEKASAVKSQMLCIE</sequence>
<reference evidence="3 4" key="1">
    <citation type="journal article" date="2023" name="Nat. Commun.">
        <title>Origin of minicircular mitochondrial genomes in red algae.</title>
        <authorList>
            <person name="Lee Y."/>
            <person name="Cho C.H."/>
            <person name="Lee Y.M."/>
            <person name="Park S.I."/>
            <person name="Yang J.H."/>
            <person name="West J.A."/>
            <person name="Bhattacharya D."/>
            <person name="Yoon H.S."/>
        </authorList>
    </citation>
    <scope>NUCLEOTIDE SEQUENCE [LARGE SCALE GENOMIC DNA]</scope>
    <source>
        <strain evidence="3 4">CCMP1338</strain>
        <tissue evidence="3">Whole cell</tissue>
    </source>
</reference>